<dbReference type="PANTHER" id="PTHR31544">
    <property type="entry name" value="AIG2-LIKE PROTEIN D"/>
    <property type="match status" value="1"/>
</dbReference>
<keyword evidence="6" id="KW-1185">Reference proteome</keyword>
<dbReference type="Pfam" id="PF06094">
    <property type="entry name" value="GGACT"/>
    <property type="match status" value="1"/>
</dbReference>
<protein>
    <recommendedName>
        <fullName evidence="2">Putative gamma-glutamylcyclotransferase</fullName>
    </recommendedName>
</protein>
<reference evidence="4" key="3">
    <citation type="journal article" date="2021" name="Syst. Appl. Microbiol.">
        <title>Roseomonas hellenica sp. nov., isolated from roots of wild-growing Alkanna tinctoria.</title>
        <authorList>
            <person name="Rat A."/>
            <person name="Naranjo H.D."/>
            <person name="Lebbe L."/>
            <person name="Cnockaert M."/>
            <person name="Krigas N."/>
            <person name="Grigoriadou K."/>
            <person name="Maloupa E."/>
            <person name="Willems A."/>
        </authorList>
    </citation>
    <scope>NUCLEOTIDE SEQUENCE</scope>
    <source>
        <strain evidence="4">LMG 31161</strain>
    </source>
</reference>
<dbReference type="PANTHER" id="PTHR31544:SF4">
    <property type="entry name" value="GAMMA-GLUTAMYLCYCLOTRANSFERASE-RELATED"/>
    <property type="match status" value="1"/>
</dbReference>
<dbReference type="InterPro" id="IPR013024">
    <property type="entry name" value="GGCT-like"/>
</dbReference>
<dbReference type="GO" id="GO:0016740">
    <property type="term" value="F:transferase activity"/>
    <property type="evidence" value="ECO:0007669"/>
    <property type="project" value="UniProtKB-KW"/>
</dbReference>
<evidence type="ECO:0000313" key="4">
    <source>
        <dbReference type="EMBL" id="MBR0660495.1"/>
    </source>
</evidence>
<dbReference type="Proteomes" id="UP001138708">
    <property type="component" value="Unassembled WGS sequence"/>
</dbReference>
<accession>A0A9X9WJI5</accession>
<feature type="domain" description="Gamma-glutamylcyclotransferase AIG2-like" evidence="3">
    <location>
        <begin position="3"/>
        <end position="109"/>
    </location>
</feature>
<reference evidence="5 6" key="2">
    <citation type="submission" date="2020-02" db="EMBL/GenBank/DDBJ databases">
        <authorList>
            <person name="Sun Q."/>
            <person name="Inoue M."/>
        </authorList>
    </citation>
    <scope>NUCLEOTIDE SEQUENCE [LARGE SCALE GENOMIC DNA]</scope>
    <source>
        <strain evidence="5 6">KCTC 22478</strain>
    </source>
</reference>
<dbReference type="Gene3D" id="3.10.490.10">
    <property type="entry name" value="Gamma-glutamyl cyclotransferase-like"/>
    <property type="match status" value="1"/>
</dbReference>
<evidence type="ECO:0000256" key="1">
    <source>
        <dbReference type="ARBA" id="ARBA00022679"/>
    </source>
</evidence>
<keyword evidence="1" id="KW-0808">Transferase</keyword>
<dbReference type="Proteomes" id="UP000746741">
    <property type="component" value="Unassembled WGS sequence"/>
</dbReference>
<name>A0A9X9WJI5_9PROT</name>
<evidence type="ECO:0000256" key="2">
    <source>
        <dbReference type="ARBA" id="ARBA00030602"/>
    </source>
</evidence>
<dbReference type="AlphaFoldDB" id="A0A9X9WJI5"/>
<dbReference type="EMBL" id="JAAEDK010000031">
    <property type="protein sequence ID" value="MBR0660495.1"/>
    <property type="molecule type" value="Genomic_DNA"/>
</dbReference>
<evidence type="ECO:0000313" key="7">
    <source>
        <dbReference type="Proteomes" id="UP001138708"/>
    </source>
</evidence>
<proteinExistence type="predicted"/>
<dbReference type="InterPro" id="IPR045038">
    <property type="entry name" value="AIG2-like"/>
</dbReference>
<dbReference type="EMBL" id="JAAVUP010000004">
    <property type="protein sequence ID" value="NKE18263.1"/>
    <property type="molecule type" value="Genomic_DNA"/>
</dbReference>
<evidence type="ECO:0000313" key="5">
    <source>
        <dbReference type="EMBL" id="NKE18263.1"/>
    </source>
</evidence>
<dbReference type="InterPro" id="IPR036568">
    <property type="entry name" value="GGCT-like_sf"/>
</dbReference>
<organism evidence="4 7">
    <name type="scientific">Neoroseomonas oryzicola</name>
    <dbReference type="NCBI Taxonomy" id="535904"/>
    <lineage>
        <taxon>Bacteria</taxon>
        <taxon>Pseudomonadati</taxon>
        <taxon>Pseudomonadota</taxon>
        <taxon>Alphaproteobacteria</taxon>
        <taxon>Acetobacterales</taxon>
        <taxon>Acetobacteraceae</taxon>
        <taxon>Neoroseomonas</taxon>
    </lineage>
</organism>
<dbReference type="InterPro" id="IPR009288">
    <property type="entry name" value="AIG2-like_dom"/>
</dbReference>
<comment type="caution">
    <text evidence="4">The sequence shown here is derived from an EMBL/GenBank/DDBJ whole genome shotgun (WGS) entry which is preliminary data.</text>
</comment>
<dbReference type="SUPFAM" id="SSF110857">
    <property type="entry name" value="Gamma-glutamyl cyclotransferase-like"/>
    <property type="match status" value="1"/>
</dbReference>
<dbReference type="CDD" id="cd06661">
    <property type="entry name" value="GGCT_like"/>
    <property type="match status" value="1"/>
</dbReference>
<evidence type="ECO:0000313" key="6">
    <source>
        <dbReference type="Proteomes" id="UP000746741"/>
    </source>
</evidence>
<dbReference type="RefSeq" id="WP_168042173.1">
    <property type="nucleotide sequence ID" value="NZ_JAAEDK010000031.1"/>
</dbReference>
<gene>
    <name evidence="5" type="ORF">GWK15_15025</name>
    <name evidence="4" type="ORF">GXW75_14645</name>
</gene>
<sequence length="113" mass="12337">MILFLYGTLLDPDVLARMSGEPALARRLRPARLAGWRRVFLRGTPYPTLVEDAAAAVEGAVLRAGPAALARLSDYEGSAYALTPLIVQTARGPVRAQAWIAPPWRAEADRDWP</sequence>
<evidence type="ECO:0000259" key="3">
    <source>
        <dbReference type="Pfam" id="PF06094"/>
    </source>
</evidence>
<reference evidence="4" key="1">
    <citation type="submission" date="2020-01" db="EMBL/GenBank/DDBJ databases">
        <authorList>
            <person name="Rat A."/>
        </authorList>
    </citation>
    <scope>NUCLEOTIDE SEQUENCE</scope>
    <source>
        <strain evidence="4">LMG 31161</strain>
    </source>
</reference>